<keyword evidence="1" id="KW-0677">Repeat</keyword>
<dbReference type="Proteomes" id="UP000001058">
    <property type="component" value="Unassembled WGS sequence"/>
</dbReference>
<accession>D8U2U8</accession>
<dbReference type="InterPro" id="IPR004087">
    <property type="entry name" value="KH_dom"/>
</dbReference>
<reference evidence="5 6" key="1">
    <citation type="journal article" date="2010" name="Science">
        <title>Genomic analysis of organismal complexity in the multicellular green alga Volvox carteri.</title>
        <authorList>
            <person name="Prochnik S.E."/>
            <person name="Umen J."/>
            <person name="Nedelcu A.M."/>
            <person name="Hallmann A."/>
            <person name="Miller S.M."/>
            <person name="Nishii I."/>
            <person name="Ferris P."/>
            <person name="Kuo A."/>
            <person name="Mitros T."/>
            <person name="Fritz-Laylin L.K."/>
            <person name="Hellsten U."/>
            <person name="Chapman J."/>
            <person name="Simakov O."/>
            <person name="Rensing S.A."/>
            <person name="Terry A."/>
            <person name="Pangilinan J."/>
            <person name="Kapitonov V."/>
            <person name="Jurka J."/>
            <person name="Salamov A."/>
            <person name="Shapiro H."/>
            <person name="Schmutz J."/>
            <person name="Grimwood J."/>
            <person name="Lindquist E."/>
            <person name="Lucas S."/>
            <person name="Grigoriev I.V."/>
            <person name="Schmitt R."/>
            <person name="Kirk D."/>
            <person name="Rokhsar D.S."/>
        </authorList>
    </citation>
    <scope>NUCLEOTIDE SEQUENCE [LARGE SCALE GENOMIC DNA]</scope>
    <source>
        <strain evidence="6">f. Nagariensis / Eve</strain>
    </source>
</reference>
<evidence type="ECO:0000256" key="1">
    <source>
        <dbReference type="ARBA" id="ARBA00022737"/>
    </source>
</evidence>
<dbReference type="InParanoid" id="D8U2U8"/>
<proteinExistence type="predicted"/>
<dbReference type="GeneID" id="9627758"/>
<feature type="compositionally biased region" description="Low complexity" evidence="3">
    <location>
        <begin position="243"/>
        <end position="268"/>
    </location>
</feature>
<dbReference type="InterPro" id="IPR036612">
    <property type="entry name" value="KH_dom_type_1_sf"/>
</dbReference>
<dbReference type="KEGG" id="vcn:VOLCADRAFT_93708"/>
<dbReference type="AlphaFoldDB" id="D8U2U8"/>
<feature type="domain" description="K Homology" evidence="4">
    <location>
        <begin position="36"/>
        <end position="110"/>
    </location>
</feature>
<dbReference type="PROSITE" id="PS50084">
    <property type="entry name" value="KH_TYPE_1"/>
    <property type="match status" value="3"/>
</dbReference>
<keyword evidence="2" id="KW-0694">RNA-binding</keyword>
<dbReference type="CDD" id="cd00105">
    <property type="entry name" value="KH-I"/>
    <property type="match status" value="1"/>
</dbReference>
<feature type="domain" description="K Homology" evidence="4">
    <location>
        <begin position="124"/>
        <end position="198"/>
    </location>
</feature>
<feature type="compositionally biased region" description="Pro residues" evidence="3">
    <location>
        <begin position="356"/>
        <end position="378"/>
    </location>
</feature>
<gene>
    <name evidence="5" type="ORF">VOLCADRAFT_93708</name>
</gene>
<name>D8U2U8_VOLCA</name>
<dbReference type="RefSeq" id="XP_002952947.1">
    <property type="nucleotide sequence ID" value="XM_002952901.1"/>
</dbReference>
<evidence type="ECO:0000313" key="5">
    <source>
        <dbReference type="EMBL" id="EFJ45869.1"/>
    </source>
</evidence>
<dbReference type="InterPro" id="IPR004088">
    <property type="entry name" value="KH_dom_type_1"/>
</dbReference>
<dbReference type="GO" id="GO:0003723">
    <property type="term" value="F:RNA binding"/>
    <property type="evidence" value="ECO:0007669"/>
    <property type="project" value="UniProtKB-UniRule"/>
</dbReference>
<feature type="region of interest" description="Disordered" evidence="3">
    <location>
        <begin position="356"/>
        <end position="386"/>
    </location>
</feature>
<feature type="region of interest" description="Disordered" evidence="3">
    <location>
        <begin position="243"/>
        <end position="277"/>
    </location>
</feature>
<feature type="compositionally biased region" description="Gly residues" evidence="3">
    <location>
        <begin position="469"/>
        <end position="487"/>
    </location>
</feature>
<dbReference type="Gene3D" id="3.30.1370.10">
    <property type="entry name" value="K Homology domain, type 1"/>
    <property type="match status" value="3"/>
</dbReference>
<dbReference type="Pfam" id="PF00013">
    <property type="entry name" value="KH_1"/>
    <property type="match status" value="3"/>
</dbReference>
<sequence>MLGPWAFEAQAVVTEHVLTGPLARYRHGSLDELGGQVVLMKLCVSNALAGSIIGRGGHNRDQLQLISGGARIQLSRPNELYSGTSDRVLVLTGTLGSCITALFAISGCLGMPGPLPLEAVFMGVSTQWKLILPSSVCGYILGAGGRTVRAITAQADANISISAEPDRDAELPRERIATISGGCLQTLRAMGIIVDKLLTRPFLEPGEPSFEGQFPSSRMALLARTGHLRNPPGLLQRHMPPHLLQQQQHQQQPQPQQQQHQQPPTLTTAQGPPLYAQPPAPGTSAFVYFPLQQLQPAPAPVLPLTAAPVGMAHAPLAVPVAAAPPGPSAMRALPRMPSLPIATAVASAAMAPPPLPAPAPLPPHAGGPLPPPPAPPGVQPGQPDVLGPRLEVSIEVPENRVGLLIGRGGETLHWMQRLLNVSINIARRPPPPAGEGPLPDALRRVTISGARNAVNIAHAFILQRLTGSRGAGGGGGGGGGGEGLARH</sequence>
<dbReference type="EMBL" id="GL378354">
    <property type="protein sequence ID" value="EFJ45869.1"/>
    <property type="molecule type" value="Genomic_DNA"/>
</dbReference>
<organism evidence="6">
    <name type="scientific">Volvox carteri f. nagariensis</name>
    <dbReference type="NCBI Taxonomy" id="3068"/>
    <lineage>
        <taxon>Eukaryota</taxon>
        <taxon>Viridiplantae</taxon>
        <taxon>Chlorophyta</taxon>
        <taxon>core chlorophytes</taxon>
        <taxon>Chlorophyceae</taxon>
        <taxon>CS clade</taxon>
        <taxon>Chlamydomonadales</taxon>
        <taxon>Volvocaceae</taxon>
        <taxon>Volvox</taxon>
    </lineage>
</organism>
<keyword evidence="6" id="KW-1185">Reference proteome</keyword>
<evidence type="ECO:0000256" key="2">
    <source>
        <dbReference type="PROSITE-ProRule" id="PRU00117"/>
    </source>
</evidence>
<dbReference type="SMART" id="SM00322">
    <property type="entry name" value="KH"/>
    <property type="match status" value="3"/>
</dbReference>
<dbReference type="OrthoDB" id="441329at2759"/>
<dbReference type="SUPFAM" id="SSF54791">
    <property type="entry name" value="Eukaryotic type KH-domain (KH-domain type I)"/>
    <property type="match status" value="3"/>
</dbReference>
<evidence type="ECO:0000259" key="4">
    <source>
        <dbReference type="SMART" id="SM00322"/>
    </source>
</evidence>
<protein>
    <recommendedName>
        <fullName evidence="4">K Homology domain-containing protein</fullName>
    </recommendedName>
</protein>
<dbReference type="PANTHER" id="PTHR10288">
    <property type="entry name" value="KH DOMAIN CONTAINING RNA BINDING PROTEIN"/>
    <property type="match status" value="1"/>
</dbReference>
<feature type="region of interest" description="Disordered" evidence="3">
    <location>
        <begin position="467"/>
        <end position="487"/>
    </location>
</feature>
<evidence type="ECO:0000256" key="3">
    <source>
        <dbReference type="SAM" id="MobiDB-lite"/>
    </source>
</evidence>
<feature type="domain" description="K Homology" evidence="4">
    <location>
        <begin position="388"/>
        <end position="466"/>
    </location>
</feature>
<evidence type="ECO:0000313" key="6">
    <source>
        <dbReference type="Proteomes" id="UP000001058"/>
    </source>
</evidence>
<dbReference type="eggNOG" id="KOG2191">
    <property type="taxonomic scope" value="Eukaryota"/>
</dbReference>